<dbReference type="RefSeq" id="WP_317958040.1">
    <property type="nucleotide sequence ID" value="NZ_BSKO01000001.1"/>
</dbReference>
<dbReference type="EMBL" id="BSKO01000001">
    <property type="protein sequence ID" value="GLO66158.1"/>
    <property type="molecule type" value="Genomic_DNA"/>
</dbReference>
<name>A0ABQ5TH14_9BACI</name>
<protein>
    <submittedName>
        <fullName evidence="1">Uncharacterized protein</fullName>
    </submittedName>
</protein>
<dbReference type="Proteomes" id="UP001275436">
    <property type="component" value="Unassembled WGS sequence"/>
</dbReference>
<accession>A0ABQ5TH14</accession>
<keyword evidence="2" id="KW-1185">Reference proteome</keyword>
<sequence length="69" mass="8029">MYNQKLATICEHLQAIDKNGDYNELYNDYINGDISLSEAMQELKEIATNMIDEYGSNKQLNSILEYINY</sequence>
<organism evidence="1 2">
    <name type="scientific">Oceanobacillus kimchii</name>
    <dbReference type="NCBI Taxonomy" id="746691"/>
    <lineage>
        <taxon>Bacteria</taxon>
        <taxon>Bacillati</taxon>
        <taxon>Bacillota</taxon>
        <taxon>Bacilli</taxon>
        <taxon>Bacillales</taxon>
        <taxon>Bacillaceae</taxon>
        <taxon>Oceanobacillus</taxon>
    </lineage>
</organism>
<evidence type="ECO:0000313" key="1">
    <source>
        <dbReference type="EMBL" id="GLO66158.1"/>
    </source>
</evidence>
<evidence type="ECO:0000313" key="2">
    <source>
        <dbReference type="Proteomes" id="UP001275436"/>
    </source>
</evidence>
<reference evidence="1 2" key="1">
    <citation type="submission" date="2023-02" db="EMBL/GenBank/DDBJ databases">
        <title>Oceanobacillus kimchii IFOP_LL358 isolated form Alexandrium catenella lab strain.</title>
        <authorList>
            <person name="Gajardo G."/>
            <person name="Ueki S."/>
            <person name="Maruyama F."/>
        </authorList>
    </citation>
    <scope>NUCLEOTIDE SEQUENCE [LARGE SCALE GENOMIC DNA]</scope>
    <source>
        <strain evidence="1 2">IFOP_LL358</strain>
    </source>
</reference>
<comment type="caution">
    <text evidence="1">The sequence shown here is derived from an EMBL/GenBank/DDBJ whole genome shotgun (WGS) entry which is preliminary data.</text>
</comment>
<proteinExistence type="predicted"/>
<gene>
    <name evidence="1" type="ORF">MACH08_19420</name>
</gene>